<evidence type="ECO:0000313" key="1">
    <source>
        <dbReference type="EMBL" id="KOB89510.1"/>
    </source>
</evidence>
<organism evidence="1 2">
    <name type="scientific">Plasmodium falciparum (isolate Dd2)</name>
    <dbReference type="NCBI Taxonomy" id="57267"/>
    <lineage>
        <taxon>Eukaryota</taxon>
        <taxon>Sar</taxon>
        <taxon>Alveolata</taxon>
        <taxon>Apicomplexa</taxon>
        <taxon>Aconoidasida</taxon>
        <taxon>Haemosporida</taxon>
        <taxon>Plasmodiidae</taxon>
        <taxon>Plasmodium</taxon>
        <taxon>Plasmodium (Laverania)</taxon>
    </lineage>
</organism>
<evidence type="ECO:0000313" key="2">
    <source>
        <dbReference type="Proteomes" id="UP000054282"/>
    </source>
</evidence>
<dbReference type="Proteomes" id="UP000054282">
    <property type="component" value="Unassembled WGS sequence"/>
</dbReference>
<name>A0A0L7MA94_PLAF4</name>
<protein>
    <submittedName>
        <fullName evidence="1">Uncharacterized protein</fullName>
    </submittedName>
</protein>
<feature type="non-terminal residue" evidence="1">
    <location>
        <position position="89"/>
    </location>
</feature>
<gene>
    <name evidence="1" type="ORF">PFDG_05059</name>
</gene>
<dbReference type="InterPro" id="IPR027417">
    <property type="entry name" value="P-loop_NTPase"/>
</dbReference>
<dbReference type="AlphaFoldDB" id="A0A0L7MA94"/>
<accession>A0A0L7MA94</accession>
<reference evidence="2" key="2">
    <citation type="submission" date="2006-09" db="EMBL/GenBank/DDBJ databases">
        <title>The genome sequence of Plasmodium falciparum Dd2.</title>
        <authorList>
            <consortium name="The Broad Institute Genome Sequencing Platform"/>
            <person name="Birren B."/>
            <person name="Lander E."/>
            <person name="Galagan J."/>
            <person name="Nusbaum C."/>
            <person name="Devon K."/>
            <person name="Henn M."/>
            <person name="Jaffe D."/>
            <person name="Butler J."/>
            <person name="Alvarez P."/>
            <person name="Gnerre S."/>
            <person name="Grabherr M."/>
            <person name="Kleber M."/>
            <person name="Mauceli E."/>
            <person name="Brockman W."/>
            <person name="MacCallum I.A."/>
            <person name="Rounsley S."/>
            <person name="Young S."/>
            <person name="LaButti K."/>
            <person name="Pushparaj V."/>
            <person name="DeCaprio D."/>
            <person name="Crawford M."/>
            <person name="Koehrsen M."/>
            <person name="Engels R."/>
            <person name="Montgomery P."/>
            <person name="Pearson M."/>
            <person name="Howarth C."/>
            <person name="Larson L."/>
            <person name="Luoma S."/>
            <person name="White J."/>
            <person name="Kodira C."/>
            <person name="Zeng Q."/>
            <person name="O'Leary S."/>
            <person name="Yandava C."/>
            <person name="Alvarado L."/>
            <person name="Wirth D."/>
            <person name="Volkman S."/>
            <person name="Hartl D."/>
        </authorList>
    </citation>
    <scope>NUCLEOTIDE SEQUENCE [LARGE SCALE GENOMIC DNA]</scope>
</reference>
<sequence length="89" mass="10761">MKKENVYSPYEYLKYLFSKHNKLNIFHHDNREIYHKRCIRKHLHGNIFLIDIFNKIKYGQIICVIGETDTPHNVMLLFLTLCRSISHTI</sequence>
<dbReference type="KEGG" id="pfd:PFDG_05059"/>
<reference evidence="2" key="1">
    <citation type="submission" date="2006-09" db="EMBL/GenBank/DDBJ databases">
        <title>Annotation of Plasmodium falciparum Dd2.</title>
        <authorList>
            <consortium name="The Broad Institute Genome Sequencing Platform"/>
            <person name="Volkman S.K."/>
            <person name="Neafsey D.E."/>
            <person name="Dash A.P."/>
            <person name="Chitnis C.E."/>
            <person name="Hartl D.L."/>
            <person name="Young S.K."/>
            <person name="Zeng Q."/>
            <person name="Koehrsen M."/>
            <person name="Alvarado L."/>
            <person name="Berlin A."/>
            <person name="Borenstein D."/>
            <person name="Chapman S.B."/>
            <person name="Chen Z."/>
            <person name="Engels R."/>
            <person name="Freedman E."/>
            <person name="Gellesch M."/>
            <person name="Goldberg J."/>
            <person name="Griggs A."/>
            <person name="Gujja S."/>
            <person name="Heilman E.R."/>
            <person name="Heiman D.I."/>
            <person name="Howarth C."/>
            <person name="Jen D."/>
            <person name="Larson L."/>
            <person name="Mehta T."/>
            <person name="Neiman D."/>
            <person name="Park D."/>
            <person name="Pearson M."/>
            <person name="Roberts A."/>
            <person name="Saif S."/>
            <person name="Shea T."/>
            <person name="Shenoy N."/>
            <person name="Sisk P."/>
            <person name="Stolte C."/>
            <person name="Sykes S."/>
            <person name="Walk T."/>
            <person name="White J."/>
            <person name="Yandava C."/>
            <person name="Haas B."/>
            <person name="Henn M.R."/>
            <person name="Nusbaum C."/>
            <person name="Birren B."/>
        </authorList>
    </citation>
    <scope>NUCLEOTIDE SEQUENCE [LARGE SCALE GENOMIC DNA]</scope>
</reference>
<proteinExistence type="predicted"/>
<dbReference type="EMBL" id="GG702574">
    <property type="protein sequence ID" value="KOB89510.1"/>
    <property type="molecule type" value="Genomic_DNA"/>
</dbReference>
<dbReference type="SUPFAM" id="SSF52540">
    <property type="entry name" value="P-loop containing nucleoside triphosphate hydrolases"/>
    <property type="match status" value="1"/>
</dbReference>